<sequence>MWRSNVLRVRKCSSAAAWRNTRWYSSQTSLPITIEEFNDALKDIYGSLKPSQGYFGGGNPDKLGFAISGGVDSMALASLFANARDSWKANILSHAFIVDHKVRPESTEEAEWVAEQCRAKFGMEAAVLPLTWPADFDPLDGKRFETEARTLRYQALGRACRAAGIRKLLVAHHADDQAETVLMRLANNRLRSGLQAMQPIEWIPECSGIHGVSHSRLAAHNSNIPFPTETGGIRIFRPLLSFDKSRLIATCEQHGVAWAEDKTNHLQTYTSRNAIRHVLKNHKLPAALSIESLVDVSIHMQKRVNWHKSRANQLLSNCRKDLDIEVGSLLIQFPPFQDLLDEWPTEDVPSFPAMRHADPSFLCQSVDKPIQTLTQSDWNKAKNNAIYLLAQAGQLVSPRETPPLGELAATIANIWPEFREFEETDPSQAESAGNRTNFCIYGIWWRKWDKASSWFKLSPRAIEEFIGPGRLNDREWLLTRQPLENHRPGVTSRIIHYPPSHVHPLTQIPPGTPVSRHHDEYQLFDGRWWISIWNYSTDALVLRHFTKNDLARIPSLQIAKRGGPERFIPLALSVLKPADIRFTLPALFRRDMVTKKETLIGFPTLNVSMRQFGYPKDVCSWQVRYKKLEVDSLSKVVRSGITRVMIEKEVAKFNKPKRFPGMKDGLFSRNLKQPFKYIYDQDKPLMFEDSAVPFVPPESLITRPTRKTASKAKTIPLVPVTEFERRGKSEKREGGGYNIKWEDFKDRL</sequence>
<organism evidence="1 2">
    <name type="scientific">Macroventuria anomochaeta</name>
    <dbReference type="NCBI Taxonomy" id="301207"/>
    <lineage>
        <taxon>Eukaryota</taxon>
        <taxon>Fungi</taxon>
        <taxon>Dikarya</taxon>
        <taxon>Ascomycota</taxon>
        <taxon>Pezizomycotina</taxon>
        <taxon>Dothideomycetes</taxon>
        <taxon>Pleosporomycetidae</taxon>
        <taxon>Pleosporales</taxon>
        <taxon>Pleosporineae</taxon>
        <taxon>Didymellaceae</taxon>
        <taxon>Macroventuria</taxon>
    </lineage>
</organism>
<evidence type="ECO:0000313" key="1">
    <source>
        <dbReference type="EMBL" id="KAF2632144.1"/>
    </source>
</evidence>
<evidence type="ECO:0000313" key="2">
    <source>
        <dbReference type="Proteomes" id="UP000799754"/>
    </source>
</evidence>
<gene>
    <name evidence="1" type="ORF">BU25DRAFT_445270</name>
</gene>
<dbReference type="Proteomes" id="UP000799754">
    <property type="component" value="Unassembled WGS sequence"/>
</dbReference>
<dbReference type="EMBL" id="MU006703">
    <property type="protein sequence ID" value="KAF2632144.1"/>
    <property type="molecule type" value="Genomic_DNA"/>
</dbReference>
<keyword evidence="2" id="KW-1185">Reference proteome</keyword>
<accession>A0ACB6SFQ6</accession>
<reference evidence="1" key="1">
    <citation type="journal article" date="2020" name="Stud. Mycol.">
        <title>101 Dothideomycetes genomes: a test case for predicting lifestyles and emergence of pathogens.</title>
        <authorList>
            <person name="Haridas S."/>
            <person name="Albert R."/>
            <person name="Binder M."/>
            <person name="Bloem J."/>
            <person name="Labutti K."/>
            <person name="Salamov A."/>
            <person name="Andreopoulos B."/>
            <person name="Baker S."/>
            <person name="Barry K."/>
            <person name="Bills G."/>
            <person name="Bluhm B."/>
            <person name="Cannon C."/>
            <person name="Castanera R."/>
            <person name="Culley D."/>
            <person name="Daum C."/>
            <person name="Ezra D."/>
            <person name="Gonzalez J."/>
            <person name="Henrissat B."/>
            <person name="Kuo A."/>
            <person name="Liang C."/>
            <person name="Lipzen A."/>
            <person name="Lutzoni F."/>
            <person name="Magnuson J."/>
            <person name="Mondo S."/>
            <person name="Nolan M."/>
            <person name="Ohm R."/>
            <person name="Pangilinan J."/>
            <person name="Park H.-J."/>
            <person name="Ramirez L."/>
            <person name="Alfaro M."/>
            <person name="Sun H."/>
            <person name="Tritt A."/>
            <person name="Yoshinaga Y."/>
            <person name="Zwiers L.-H."/>
            <person name="Turgeon B."/>
            <person name="Goodwin S."/>
            <person name="Spatafora J."/>
            <person name="Crous P."/>
            <person name="Grigoriev I."/>
        </authorList>
    </citation>
    <scope>NUCLEOTIDE SEQUENCE</scope>
    <source>
        <strain evidence="1">CBS 525.71</strain>
    </source>
</reference>
<comment type="caution">
    <text evidence="1">The sequence shown here is derived from an EMBL/GenBank/DDBJ whole genome shotgun (WGS) entry which is preliminary data.</text>
</comment>
<name>A0ACB6SFQ6_9PLEO</name>
<proteinExistence type="predicted"/>
<protein>
    <submittedName>
        <fullName evidence="1">Uncharacterized protein</fullName>
    </submittedName>
</protein>